<proteinExistence type="predicted"/>
<dbReference type="Pfam" id="PF03004">
    <property type="entry name" value="Transposase_24"/>
    <property type="match status" value="1"/>
</dbReference>
<sequence length="511" mass="56371">MISEGKSRVGWQAFVQMCEELISVIGVLQRKKLGPVDSAIKQGVSFAQSVRVGLPEIKVVGEKVSRQINVDNGSLKNSLRFGVLKVLHAEIGEGHVSPKNNHSVKTPAVTTGLEGRLWDHLMKLKAELDCLIRLAKNKEVDLDPRKALCHMVCGFKLVAQQPAIGPISSSSPLSFLGWICIMWAWPNSRGLGHFISGELGPSSLFVEGAVSEPTSPGLGIVEQIFADDDMGVAVLAMVSLGVSPILARSVDRVSSPEVQLWDVSYGGVSASWDWRLSVVDDEGLSTGSVQVRAKGKVKVNIPHDHTGGDSREAAWLATKVGILVRSHAPFATKYWLRVPQDIKDHITRRVLEQNLINTINRKKLKVHHIAGSRMFLRLRKKLQDEVQENFMPSTLFEASHKTSKGEWVCPEAKEYFDTVDAHETWWNQKTQLHVLLLPTLPLGPYTSPLARCHLRVRKRLDGSAHSKTDTGRSTTWMKSILVSAAVSTSIVSGCSLWTQAQVPRSWDPPQL</sequence>
<dbReference type="AlphaFoldDB" id="A0A6A1WD21"/>
<protein>
    <submittedName>
        <fullName evidence="1">Uncharacterized protein</fullName>
    </submittedName>
</protein>
<evidence type="ECO:0000313" key="2">
    <source>
        <dbReference type="Proteomes" id="UP000516437"/>
    </source>
</evidence>
<dbReference type="OrthoDB" id="1745817at2759"/>
<name>A0A6A1WD21_9ROSI</name>
<accession>A0A6A1WD21</accession>
<dbReference type="EMBL" id="RXIC02000020">
    <property type="protein sequence ID" value="KAB1223194.1"/>
    <property type="molecule type" value="Genomic_DNA"/>
</dbReference>
<reference evidence="1 2" key="1">
    <citation type="journal article" date="2019" name="Plant Biotechnol. J.">
        <title>The red bayberry genome and genetic basis of sex determination.</title>
        <authorList>
            <person name="Jia H.M."/>
            <person name="Jia H.J."/>
            <person name="Cai Q.L."/>
            <person name="Wang Y."/>
            <person name="Zhao H.B."/>
            <person name="Yang W.F."/>
            <person name="Wang G.Y."/>
            <person name="Li Y.H."/>
            <person name="Zhan D.L."/>
            <person name="Shen Y.T."/>
            <person name="Niu Q.F."/>
            <person name="Chang L."/>
            <person name="Qiu J."/>
            <person name="Zhao L."/>
            <person name="Xie H.B."/>
            <person name="Fu W.Y."/>
            <person name="Jin J."/>
            <person name="Li X.W."/>
            <person name="Jiao Y."/>
            <person name="Zhou C.C."/>
            <person name="Tu T."/>
            <person name="Chai C.Y."/>
            <person name="Gao J.L."/>
            <person name="Fan L.J."/>
            <person name="van de Weg E."/>
            <person name="Wang J.Y."/>
            <person name="Gao Z.S."/>
        </authorList>
    </citation>
    <scope>NUCLEOTIDE SEQUENCE [LARGE SCALE GENOMIC DNA]</scope>
    <source>
        <tissue evidence="1">Leaves</tissue>
    </source>
</reference>
<keyword evidence="2" id="KW-1185">Reference proteome</keyword>
<comment type="caution">
    <text evidence="1">The sequence shown here is derived from an EMBL/GenBank/DDBJ whole genome shotgun (WGS) entry which is preliminary data.</text>
</comment>
<dbReference type="Proteomes" id="UP000516437">
    <property type="component" value="Chromosome 2"/>
</dbReference>
<evidence type="ECO:0000313" key="1">
    <source>
        <dbReference type="EMBL" id="KAB1223194.1"/>
    </source>
</evidence>
<dbReference type="InterPro" id="IPR004252">
    <property type="entry name" value="Probable_transposase_24"/>
</dbReference>
<gene>
    <name evidence="1" type="ORF">CJ030_MR2G011931</name>
</gene>
<organism evidence="1 2">
    <name type="scientific">Morella rubra</name>
    <name type="common">Chinese bayberry</name>
    <dbReference type="NCBI Taxonomy" id="262757"/>
    <lineage>
        <taxon>Eukaryota</taxon>
        <taxon>Viridiplantae</taxon>
        <taxon>Streptophyta</taxon>
        <taxon>Embryophyta</taxon>
        <taxon>Tracheophyta</taxon>
        <taxon>Spermatophyta</taxon>
        <taxon>Magnoliopsida</taxon>
        <taxon>eudicotyledons</taxon>
        <taxon>Gunneridae</taxon>
        <taxon>Pentapetalae</taxon>
        <taxon>rosids</taxon>
        <taxon>fabids</taxon>
        <taxon>Fagales</taxon>
        <taxon>Myricaceae</taxon>
        <taxon>Morella</taxon>
    </lineage>
</organism>